<organism evidence="1 2">
    <name type="scientific">Deinococcus grandis</name>
    <dbReference type="NCBI Taxonomy" id="57498"/>
    <lineage>
        <taxon>Bacteria</taxon>
        <taxon>Thermotogati</taxon>
        <taxon>Deinococcota</taxon>
        <taxon>Deinococci</taxon>
        <taxon>Deinococcales</taxon>
        <taxon>Deinococcaceae</taxon>
        <taxon>Deinococcus</taxon>
    </lineage>
</organism>
<evidence type="ECO:0000313" key="1">
    <source>
        <dbReference type="EMBL" id="GAQ20871.1"/>
    </source>
</evidence>
<protein>
    <submittedName>
        <fullName evidence="1">30S ribosomal protein S23</fullName>
    </submittedName>
</protein>
<dbReference type="CDD" id="cd16377">
    <property type="entry name" value="23S_rRNA_IVP_like"/>
    <property type="match status" value="1"/>
</dbReference>
<accession>A0A100HHK4</accession>
<sequence>MTGASGPGRIQTLEIWQDGLKLAEDVYRCTARWPADERYGLISQARRAASSIPTNLSEGVGRGSPAEIARFGRIALGSAYELHTLLHLAHRLHDAGPAPDDAIFTTLDSLTRRIASYVSYQDARHQRTKGQPK</sequence>
<evidence type="ECO:0000313" key="2">
    <source>
        <dbReference type="Proteomes" id="UP000056209"/>
    </source>
</evidence>
<dbReference type="PANTHER" id="PTHR38471:SF2">
    <property type="entry name" value="FOUR HELIX BUNDLE PROTEIN"/>
    <property type="match status" value="1"/>
</dbReference>
<dbReference type="Pfam" id="PF05635">
    <property type="entry name" value="23S_rRNA_IVP"/>
    <property type="match status" value="1"/>
</dbReference>
<dbReference type="OrthoDB" id="160990at2"/>
<keyword evidence="2" id="KW-1185">Reference proteome</keyword>
<dbReference type="PANTHER" id="PTHR38471">
    <property type="entry name" value="FOUR HELIX BUNDLE PROTEIN"/>
    <property type="match status" value="1"/>
</dbReference>
<dbReference type="AlphaFoldDB" id="A0A100HHK4"/>
<reference evidence="2" key="1">
    <citation type="submission" date="2015-11" db="EMBL/GenBank/DDBJ databases">
        <title>Draft Genome Sequence of the Radioresistant Bacterium Deinococcus grandis, Isolated from Freshwater Fish in Japan.</title>
        <authorList>
            <person name="Satoh K."/>
            <person name="Onodera T."/>
            <person name="Omoso K."/>
            <person name="Takeda-Yano K."/>
            <person name="Katayama T."/>
            <person name="Oono Y."/>
            <person name="Narumi I."/>
        </authorList>
    </citation>
    <scope>NUCLEOTIDE SEQUENCE [LARGE SCALE GENOMIC DNA]</scope>
    <source>
        <strain evidence="2">ATCC 43672</strain>
    </source>
</reference>
<dbReference type="InterPro" id="IPR012657">
    <property type="entry name" value="23S_rRNA-intervening_sequence"/>
</dbReference>
<dbReference type="SUPFAM" id="SSF158446">
    <property type="entry name" value="IVS-encoded protein-like"/>
    <property type="match status" value="1"/>
</dbReference>
<proteinExistence type="predicted"/>
<dbReference type="RefSeq" id="WP_153013629.1">
    <property type="nucleotide sequence ID" value="NZ_BCMS01000001.1"/>
</dbReference>
<dbReference type="GO" id="GO:0005840">
    <property type="term" value="C:ribosome"/>
    <property type="evidence" value="ECO:0007669"/>
    <property type="project" value="UniProtKB-KW"/>
</dbReference>
<dbReference type="Gene3D" id="1.20.1440.60">
    <property type="entry name" value="23S rRNA-intervening sequence"/>
    <property type="match status" value="1"/>
</dbReference>
<comment type="caution">
    <text evidence="1">The sequence shown here is derived from an EMBL/GenBank/DDBJ whole genome shotgun (WGS) entry which is preliminary data.</text>
</comment>
<dbReference type="InterPro" id="IPR036583">
    <property type="entry name" value="23S_rRNA_IVS_sf"/>
</dbReference>
<dbReference type="NCBIfam" id="TIGR02436">
    <property type="entry name" value="four helix bundle protein"/>
    <property type="match status" value="1"/>
</dbReference>
<dbReference type="EMBL" id="BCMS01000001">
    <property type="protein sequence ID" value="GAQ20871.1"/>
    <property type="molecule type" value="Genomic_DNA"/>
</dbReference>
<dbReference type="Proteomes" id="UP000056209">
    <property type="component" value="Unassembled WGS sequence"/>
</dbReference>
<keyword evidence="1" id="KW-0689">Ribosomal protein</keyword>
<gene>
    <name evidence="1" type="ORF">DEIGR_100898</name>
</gene>
<keyword evidence="1" id="KW-0687">Ribonucleoprotein</keyword>
<name>A0A100HHK4_9DEIO</name>